<proteinExistence type="predicted"/>
<reference evidence="1 2" key="1">
    <citation type="journal article" date="2016" name="Nat. Commun.">
        <title>Thousands of microbial genomes shed light on interconnected biogeochemical processes in an aquifer system.</title>
        <authorList>
            <person name="Anantharaman K."/>
            <person name="Brown C.T."/>
            <person name="Hug L.A."/>
            <person name="Sharon I."/>
            <person name="Castelle C.J."/>
            <person name="Probst A.J."/>
            <person name="Thomas B.C."/>
            <person name="Singh A."/>
            <person name="Wilkins M.J."/>
            <person name="Karaoz U."/>
            <person name="Brodie E.L."/>
            <person name="Williams K.H."/>
            <person name="Hubbard S.S."/>
            <person name="Banfield J.F."/>
        </authorList>
    </citation>
    <scope>NUCLEOTIDE SEQUENCE [LARGE SCALE GENOMIC DNA]</scope>
    <source>
        <strain evidence="2">RIFCSPLOWO2_12_FULL_64_10</strain>
    </source>
</reference>
<comment type="caution">
    <text evidence="1">The sequence shown here is derived from an EMBL/GenBank/DDBJ whole genome shotgun (WGS) entry which is preliminary data.</text>
</comment>
<organism evidence="1 2">
    <name type="scientific">Handelsmanbacteria sp. (strain RIFCSPLOWO2_12_FULL_64_10)</name>
    <dbReference type="NCBI Taxonomy" id="1817868"/>
    <lineage>
        <taxon>Bacteria</taxon>
        <taxon>Candidatus Handelsmaniibacteriota</taxon>
    </lineage>
</organism>
<gene>
    <name evidence="1" type="ORF">A3F84_26010</name>
</gene>
<dbReference type="EMBL" id="MFKF01000347">
    <property type="protein sequence ID" value="OGG46016.1"/>
    <property type="molecule type" value="Genomic_DNA"/>
</dbReference>
<name>A0A1F6CA48_HANXR</name>
<evidence type="ECO:0000313" key="2">
    <source>
        <dbReference type="Proteomes" id="UP000178606"/>
    </source>
</evidence>
<evidence type="ECO:0008006" key="3">
    <source>
        <dbReference type="Google" id="ProtNLM"/>
    </source>
</evidence>
<protein>
    <recommendedName>
        <fullName evidence="3">Outer membrane lipoprotein-sorting protein</fullName>
    </recommendedName>
</protein>
<accession>A0A1F6CA48</accession>
<evidence type="ECO:0000313" key="1">
    <source>
        <dbReference type="EMBL" id="OGG46016.1"/>
    </source>
</evidence>
<sequence length="243" mass="27551">MVAAPASAQQADERALQVADAMVKAMGGAKAFEQTRYLRFNFAAEREGRPAGPPVEHLWDRRTGRYRVAWTRDGKRYLALFNVNTQLGKAYADSQEVTGEDLERALKAAYGRFINDTYWLLMPCKLRDPGVRLKYEGERQEEGVTYDVVALSFNEGIGLTPKDRYWAYVNRETGLMDRWAFVLKGADVPPTPFLWKNWQTYGKIKLSNERVNPANGNKILFPALAVPEEVDDRVFEDPNAAVP</sequence>
<dbReference type="AlphaFoldDB" id="A0A1F6CA48"/>
<dbReference type="Proteomes" id="UP000178606">
    <property type="component" value="Unassembled WGS sequence"/>
</dbReference>